<keyword evidence="2" id="KW-0677">Repeat</keyword>
<evidence type="ECO:0000259" key="7">
    <source>
        <dbReference type="PROSITE" id="PS50158"/>
    </source>
</evidence>
<dbReference type="InterPro" id="IPR001878">
    <property type="entry name" value="Znf_CCHC"/>
</dbReference>
<dbReference type="InterPro" id="IPR036875">
    <property type="entry name" value="Znf_CCHC_sf"/>
</dbReference>
<reference evidence="8 9" key="1">
    <citation type="journal article" date="2013" name="Proc. Natl. Acad. Sci. U.S.A.">
        <title>Fine-scale variation in meiotic recombination in Mimulus inferred from population shotgun sequencing.</title>
        <authorList>
            <person name="Hellsten U."/>
            <person name="Wright K.M."/>
            <person name="Jenkins J."/>
            <person name="Shu S."/>
            <person name="Yuan Y."/>
            <person name="Wessler S.R."/>
            <person name="Schmutz J."/>
            <person name="Willis J.H."/>
            <person name="Rokhsar D.S."/>
        </authorList>
    </citation>
    <scope>NUCLEOTIDE SEQUENCE [LARGE SCALE GENOMIC DNA]</scope>
    <source>
        <strain evidence="9">cv. DUN x IM62</strain>
    </source>
</reference>
<dbReference type="PANTHER" id="PTHR47798">
    <property type="entry name" value="OS04G0555800 PROTEIN"/>
    <property type="match status" value="1"/>
</dbReference>
<keyword evidence="3 5" id="KW-0863">Zinc-finger</keyword>
<dbReference type="SMART" id="SM00343">
    <property type="entry name" value="ZnF_C2HC"/>
    <property type="match status" value="5"/>
</dbReference>
<dbReference type="InterPro" id="IPR025836">
    <property type="entry name" value="Zn_knuckle_CX2CX4HX4C"/>
</dbReference>
<evidence type="ECO:0000256" key="4">
    <source>
        <dbReference type="ARBA" id="ARBA00022833"/>
    </source>
</evidence>
<dbReference type="PROSITE" id="PS50158">
    <property type="entry name" value="ZF_CCHC"/>
    <property type="match status" value="3"/>
</dbReference>
<dbReference type="eggNOG" id="KOG4400">
    <property type="taxonomic scope" value="Eukaryota"/>
</dbReference>
<dbReference type="EMBL" id="KI632098">
    <property type="protein sequence ID" value="EYU25096.1"/>
    <property type="molecule type" value="Genomic_DNA"/>
</dbReference>
<evidence type="ECO:0000313" key="8">
    <source>
        <dbReference type="EMBL" id="EYU25096.1"/>
    </source>
</evidence>
<dbReference type="Proteomes" id="UP000030748">
    <property type="component" value="Unassembled WGS sequence"/>
</dbReference>
<dbReference type="GO" id="GO:0008270">
    <property type="term" value="F:zinc ion binding"/>
    <property type="evidence" value="ECO:0007669"/>
    <property type="project" value="UniProtKB-KW"/>
</dbReference>
<evidence type="ECO:0000256" key="1">
    <source>
        <dbReference type="ARBA" id="ARBA00022723"/>
    </source>
</evidence>
<feature type="compositionally biased region" description="Basic residues" evidence="6">
    <location>
        <begin position="58"/>
        <end position="73"/>
    </location>
</feature>
<proteinExistence type="predicted"/>
<feature type="compositionally biased region" description="Pro residues" evidence="6">
    <location>
        <begin position="46"/>
        <end position="55"/>
    </location>
</feature>
<dbReference type="AlphaFoldDB" id="A0A022QAX2"/>
<keyword evidence="9" id="KW-1185">Reference proteome</keyword>
<evidence type="ECO:0000256" key="3">
    <source>
        <dbReference type="ARBA" id="ARBA00022771"/>
    </source>
</evidence>
<dbReference type="SUPFAM" id="SSF57756">
    <property type="entry name" value="Retrovirus zinc finger-like domains"/>
    <property type="match status" value="2"/>
</dbReference>
<keyword evidence="4" id="KW-0862">Zinc</keyword>
<dbReference type="Gene3D" id="4.10.60.10">
    <property type="entry name" value="Zinc finger, CCHC-type"/>
    <property type="match status" value="2"/>
</dbReference>
<sequence>SSCSSSHIHLLSLSLHLRFESRENTMVSQRQRLAKKQFKQANPDLFPAPEPTPPKDPSKKKHKQKSKFKRKKSGPTDPNKPKKPSHSKHPLRVSGMMPGQSCFICTAPDHIAKNCPMKSEWERNKICLSCRRRGHSLKNCPENNEQPTDKRLCYNCGGMGHSLDKCPQPLQDGGTKYANCFICNEIGHLSKDCPKNTHGIYPKGGCCNICGGITHLARDCPNKRGKIYDSAAMVGQSFDGYQRPNKVTKLGGDDIEDDFAENIGDVIKPAASIVDELNKDAAAAKTKIKHAPKVVNFMS</sequence>
<feature type="compositionally biased region" description="Basic residues" evidence="6">
    <location>
        <begin position="81"/>
        <end position="91"/>
    </location>
</feature>
<accession>A0A022QAX2</accession>
<evidence type="ECO:0000313" key="9">
    <source>
        <dbReference type="Proteomes" id="UP000030748"/>
    </source>
</evidence>
<feature type="non-terminal residue" evidence="8">
    <location>
        <position position="1"/>
    </location>
</feature>
<name>A0A022QAX2_ERYGU</name>
<organism evidence="8 9">
    <name type="scientific">Erythranthe guttata</name>
    <name type="common">Yellow monkey flower</name>
    <name type="synonym">Mimulus guttatus</name>
    <dbReference type="NCBI Taxonomy" id="4155"/>
    <lineage>
        <taxon>Eukaryota</taxon>
        <taxon>Viridiplantae</taxon>
        <taxon>Streptophyta</taxon>
        <taxon>Embryophyta</taxon>
        <taxon>Tracheophyta</taxon>
        <taxon>Spermatophyta</taxon>
        <taxon>Magnoliopsida</taxon>
        <taxon>eudicotyledons</taxon>
        <taxon>Gunneridae</taxon>
        <taxon>Pentapetalae</taxon>
        <taxon>asterids</taxon>
        <taxon>lamiids</taxon>
        <taxon>Lamiales</taxon>
        <taxon>Phrymaceae</taxon>
        <taxon>Erythranthe</taxon>
    </lineage>
</organism>
<feature type="domain" description="CCHC-type" evidence="7">
    <location>
        <begin position="127"/>
        <end position="142"/>
    </location>
</feature>
<dbReference type="GO" id="GO:0003676">
    <property type="term" value="F:nucleic acid binding"/>
    <property type="evidence" value="ECO:0007669"/>
    <property type="project" value="InterPro"/>
</dbReference>
<dbReference type="PANTHER" id="PTHR47798:SF2">
    <property type="entry name" value="CCHC-TYPE DOMAIN-CONTAINING PROTEIN"/>
    <property type="match status" value="1"/>
</dbReference>
<evidence type="ECO:0000256" key="6">
    <source>
        <dbReference type="SAM" id="MobiDB-lite"/>
    </source>
</evidence>
<feature type="domain" description="CCHC-type" evidence="7">
    <location>
        <begin position="180"/>
        <end position="195"/>
    </location>
</feature>
<evidence type="ECO:0000256" key="2">
    <source>
        <dbReference type="ARBA" id="ARBA00022737"/>
    </source>
</evidence>
<gene>
    <name evidence="8" type="ORF">MIMGU_mgv11b022954mg</name>
</gene>
<feature type="region of interest" description="Disordered" evidence="6">
    <location>
        <begin position="24"/>
        <end position="93"/>
    </location>
</feature>
<dbReference type="STRING" id="4155.A0A022QAX2"/>
<dbReference type="Pfam" id="PF14392">
    <property type="entry name" value="zf-CCHC_4"/>
    <property type="match status" value="2"/>
</dbReference>
<dbReference type="Pfam" id="PF00098">
    <property type="entry name" value="zf-CCHC"/>
    <property type="match status" value="2"/>
</dbReference>
<feature type="domain" description="CCHC-type" evidence="7">
    <location>
        <begin position="153"/>
        <end position="168"/>
    </location>
</feature>
<dbReference type="FunFam" id="4.10.60.10:FF:000091">
    <property type="entry name" value="Zinc finger CCHC-type-containing 9"/>
    <property type="match status" value="1"/>
</dbReference>
<evidence type="ECO:0000256" key="5">
    <source>
        <dbReference type="PROSITE-ProRule" id="PRU00047"/>
    </source>
</evidence>
<keyword evidence="1" id="KW-0479">Metal-binding</keyword>
<protein>
    <recommendedName>
        <fullName evidence="7">CCHC-type domain-containing protein</fullName>
    </recommendedName>
</protein>